<keyword evidence="4" id="KW-0274">FAD</keyword>
<dbReference type="InterPro" id="IPR036318">
    <property type="entry name" value="FAD-bd_PCMH-like_sf"/>
</dbReference>
<organism evidence="8 9">
    <name type="scientific">Paraglomus occultum</name>
    <dbReference type="NCBI Taxonomy" id="144539"/>
    <lineage>
        <taxon>Eukaryota</taxon>
        <taxon>Fungi</taxon>
        <taxon>Fungi incertae sedis</taxon>
        <taxon>Mucoromycota</taxon>
        <taxon>Glomeromycotina</taxon>
        <taxon>Glomeromycetes</taxon>
        <taxon>Paraglomerales</taxon>
        <taxon>Paraglomeraceae</taxon>
        <taxon>Paraglomus</taxon>
    </lineage>
</organism>
<keyword evidence="9" id="KW-1185">Reference proteome</keyword>
<dbReference type="InterPro" id="IPR016166">
    <property type="entry name" value="FAD-bd_PCMH"/>
</dbReference>
<dbReference type="Gene3D" id="3.40.462.10">
    <property type="entry name" value="FAD-linked oxidases, C-terminal domain"/>
    <property type="match status" value="1"/>
</dbReference>
<evidence type="ECO:0000256" key="5">
    <source>
        <dbReference type="ARBA" id="ARBA00023002"/>
    </source>
</evidence>
<protein>
    <recommendedName>
        <fullName evidence="2">D-arabinono-1,4-lactone oxidase</fullName>
        <ecNumber evidence="2">1.1.3.37</ecNumber>
    </recommendedName>
    <alternativeName>
        <fullName evidence="6">L-galactono-gamma-lactone oxidase</fullName>
    </alternativeName>
</protein>
<dbReference type="SUPFAM" id="SSF55103">
    <property type="entry name" value="FAD-linked oxidases, C-terminal domain"/>
    <property type="match status" value="1"/>
</dbReference>
<evidence type="ECO:0000256" key="2">
    <source>
        <dbReference type="ARBA" id="ARBA00013136"/>
    </source>
</evidence>
<name>A0A9N9BP04_9GLOM</name>
<feature type="domain" description="FAD-binding PCMH-type" evidence="7">
    <location>
        <begin position="68"/>
        <end position="243"/>
    </location>
</feature>
<dbReference type="PANTHER" id="PTHR43762:SF1">
    <property type="entry name" value="D-ARABINONO-1,4-LACTONE OXIDASE"/>
    <property type="match status" value="1"/>
</dbReference>
<dbReference type="Gene3D" id="3.30.43.10">
    <property type="entry name" value="Uridine Diphospho-n-acetylenolpyruvylglucosamine Reductase, domain 2"/>
    <property type="match status" value="1"/>
</dbReference>
<dbReference type="AlphaFoldDB" id="A0A9N9BP04"/>
<evidence type="ECO:0000256" key="4">
    <source>
        <dbReference type="ARBA" id="ARBA00022827"/>
    </source>
</evidence>
<gene>
    <name evidence="8" type="ORF">POCULU_LOCUS6073</name>
</gene>
<dbReference type="GO" id="GO:0016020">
    <property type="term" value="C:membrane"/>
    <property type="evidence" value="ECO:0007669"/>
    <property type="project" value="InterPro"/>
</dbReference>
<dbReference type="PANTHER" id="PTHR43762">
    <property type="entry name" value="L-GULONOLACTONE OXIDASE"/>
    <property type="match status" value="1"/>
</dbReference>
<comment type="caution">
    <text evidence="8">The sequence shown here is derived from an EMBL/GenBank/DDBJ whole genome shotgun (WGS) entry which is preliminary data.</text>
</comment>
<dbReference type="InterPro" id="IPR006094">
    <property type="entry name" value="Oxid_FAD_bind_N"/>
</dbReference>
<dbReference type="PIRSF" id="PIRSF000136">
    <property type="entry name" value="LGO_GLO"/>
    <property type="match status" value="1"/>
</dbReference>
<evidence type="ECO:0000256" key="1">
    <source>
        <dbReference type="ARBA" id="ARBA00005083"/>
    </source>
</evidence>
<dbReference type="InterPro" id="IPR016164">
    <property type="entry name" value="FAD-linked_Oxase-like_C"/>
</dbReference>
<keyword evidence="3" id="KW-0285">Flavoprotein</keyword>
<proteinExistence type="predicted"/>
<dbReference type="EMBL" id="CAJVPJ010001048">
    <property type="protein sequence ID" value="CAG8572624.1"/>
    <property type="molecule type" value="Genomic_DNA"/>
</dbReference>
<dbReference type="GO" id="GO:0003885">
    <property type="term" value="F:D-arabinono-1,4-lactone oxidase activity"/>
    <property type="evidence" value="ECO:0007669"/>
    <property type="project" value="UniProtKB-EC"/>
</dbReference>
<evidence type="ECO:0000256" key="6">
    <source>
        <dbReference type="ARBA" id="ARBA00033418"/>
    </source>
</evidence>
<sequence length="530" mass="60065">MDNVINEALEQVNFGKLQDKQGSIVKRHLGMVKPESHGPEASIKPRDGAAGLPIPELEKPWTNWAHTITFTPKYTFRPQNLDQLIACVKKANNENLKIRCAGEGHSWSTISVTQSCLLLMNDLTEVTVEQQSNGDWVLHAEAGASISKIDNYLREHNPPLAMESMVVLTSITIGGAIAPGCHGATTEARTLAEQVVGLEIVTGSGELHKFVDDPNNPDEMSAARVSLGLLGVIYKVSFRVKPMFKLRMIDTLPLVSQFTNKYLENLVKNSFGIEVFYWPFNSSPTGKRDPSKDKLWVKTWKLTNDNVTYGALETTLYHQAQSISMVIASAVYQQLLTHPDRTPFITYLGGKLRLAERNNVWLAPDAIHYQAGIDSVLSLDTEFAIKIDNDFTNVITELHYIIDRIDYYQKQGKFPINLVAEFRILKSSKALLSTAYDDDPDAYYLFIEVLSITKTPGYYEFANELGTRWMKLYNARPHWAKYWENIPNIKSYLHEKLQSKIQRFEAVRRKYDPTNVFFDNASLRRVFYGA</sequence>
<dbReference type="EC" id="1.1.3.37" evidence="2"/>
<dbReference type="InterPro" id="IPR016167">
    <property type="entry name" value="FAD-bd_PCMH_sub1"/>
</dbReference>
<keyword evidence="5" id="KW-0560">Oxidoreductase</keyword>
<evidence type="ECO:0000256" key="3">
    <source>
        <dbReference type="ARBA" id="ARBA00022630"/>
    </source>
</evidence>
<dbReference type="Gene3D" id="3.30.465.10">
    <property type="match status" value="1"/>
</dbReference>
<accession>A0A9N9BP04</accession>
<dbReference type="InterPro" id="IPR016169">
    <property type="entry name" value="FAD-bd_PCMH_sub2"/>
</dbReference>
<dbReference type="Pfam" id="PF04030">
    <property type="entry name" value="ALO"/>
    <property type="match status" value="1"/>
</dbReference>
<comment type="pathway">
    <text evidence="1">Cofactor biosynthesis; D-erythroascorbate biosynthesis; dehydro-D-arabinono-1,4-lactone from D-arabinose: step 2/2.</text>
</comment>
<evidence type="ECO:0000259" key="7">
    <source>
        <dbReference type="PROSITE" id="PS51387"/>
    </source>
</evidence>
<dbReference type="PROSITE" id="PS51387">
    <property type="entry name" value="FAD_PCMH"/>
    <property type="match status" value="1"/>
</dbReference>
<dbReference type="InterPro" id="IPR007173">
    <property type="entry name" value="ALO_C"/>
</dbReference>
<evidence type="ECO:0000313" key="8">
    <source>
        <dbReference type="EMBL" id="CAG8572624.1"/>
    </source>
</evidence>
<dbReference type="InterPro" id="IPR016170">
    <property type="entry name" value="Cytok_DH_C_sf"/>
</dbReference>
<reference evidence="8" key="1">
    <citation type="submission" date="2021-06" db="EMBL/GenBank/DDBJ databases">
        <authorList>
            <person name="Kallberg Y."/>
            <person name="Tangrot J."/>
            <person name="Rosling A."/>
        </authorList>
    </citation>
    <scope>NUCLEOTIDE SEQUENCE</scope>
    <source>
        <strain evidence="8">IA702</strain>
    </source>
</reference>
<dbReference type="InterPro" id="IPR010031">
    <property type="entry name" value="FAD_lactone_oxidase-like"/>
</dbReference>
<dbReference type="Pfam" id="PF01565">
    <property type="entry name" value="FAD_binding_4"/>
    <property type="match status" value="1"/>
</dbReference>
<dbReference type="GO" id="GO:0071949">
    <property type="term" value="F:FAD binding"/>
    <property type="evidence" value="ECO:0007669"/>
    <property type="project" value="InterPro"/>
</dbReference>
<evidence type="ECO:0000313" key="9">
    <source>
        <dbReference type="Proteomes" id="UP000789572"/>
    </source>
</evidence>
<dbReference type="OrthoDB" id="610608at2759"/>
<dbReference type="Proteomes" id="UP000789572">
    <property type="component" value="Unassembled WGS sequence"/>
</dbReference>
<dbReference type="SUPFAM" id="SSF56176">
    <property type="entry name" value="FAD-binding/transporter-associated domain-like"/>
    <property type="match status" value="1"/>
</dbReference>